<reference evidence="2" key="1">
    <citation type="submission" date="2020-09" db="EMBL/GenBank/DDBJ databases">
        <title>Nocardioides sp. strain MJB4 16S ribosomal RNA gene Genome sequencing and assembly.</title>
        <authorList>
            <person name="Kim I."/>
        </authorList>
    </citation>
    <scope>NUCLEOTIDE SEQUENCE</scope>
    <source>
        <strain evidence="2">MJB4</strain>
    </source>
</reference>
<feature type="transmembrane region" description="Helical" evidence="1">
    <location>
        <begin position="331"/>
        <end position="351"/>
    </location>
</feature>
<comment type="caution">
    <text evidence="2">The sequence shown here is derived from an EMBL/GenBank/DDBJ whole genome shotgun (WGS) entry which is preliminary data.</text>
</comment>
<feature type="transmembrane region" description="Helical" evidence="1">
    <location>
        <begin position="85"/>
        <end position="108"/>
    </location>
</feature>
<proteinExistence type="predicted"/>
<feature type="transmembrane region" description="Helical" evidence="1">
    <location>
        <begin position="194"/>
        <end position="214"/>
    </location>
</feature>
<gene>
    <name evidence="2" type="ORF">IE331_08620</name>
</gene>
<feature type="transmembrane region" description="Helical" evidence="1">
    <location>
        <begin position="363"/>
        <end position="385"/>
    </location>
</feature>
<feature type="transmembrane region" description="Helical" evidence="1">
    <location>
        <begin position="531"/>
        <end position="555"/>
    </location>
</feature>
<keyword evidence="1" id="KW-0472">Membrane</keyword>
<dbReference type="RefSeq" id="WP_192142549.1">
    <property type="nucleotide sequence ID" value="NZ_JACYXZ010000002.1"/>
</dbReference>
<organism evidence="2 3">
    <name type="scientific">Nocardioides donggukensis</name>
    <dbReference type="NCBI Taxonomy" id="2774019"/>
    <lineage>
        <taxon>Bacteria</taxon>
        <taxon>Bacillati</taxon>
        <taxon>Actinomycetota</taxon>
        <taxon>Actinomycetes</taxon>
        <taxon>Propionibacteriales</taxon>
        <taxon>Nocardioidaceae</taxon>
        <taxon>Nocardioides</taxon>
    </lineage>
</organism>
<name>A0A927Q150_9ACTN</name>
<sequence length="561" mass="58616">MARAWDRRALVDAAPGLWSLLLALLLLGPALAPGFVLTYDMVWVPDLGLGVDALGVGSGLPRAVPSDAVVAVLDDVIPGMLLQKLVLVATLTAAGAGAAALVGGLPLLARCAAATVYVWNPFVVERLVIGHWPVLVGYAVLPWLILEAGRWRRESSVRPHLLLLLPLGCLSASAGIASGLAVLLFGLGRGRLRNALLTLVVLAGNAPWLVAGLLHAGRATSDPAGAVRFATNGEGPLPGPLAALGLGGIWNREVVPVSREGALAVLALAALLLVAGAGLRAWWRGTDRRDAIALAVCWGVGWGVAVLSWGAPQALGWLAAEVPGGGLLRDGSRLLVLSAPLLGVLSGHGVARIRAWFQPHASATVVASLAAVLPLAMLPDAAWGASGRLHAARYPDWYDATRTAVDPSRGEVLLLPFTSYRAPAWNRGQKVLDPLGRYLGIDHVSSDELVVSGQRLAGEDPRGEAVRQALTEPTPGARASALTDLGIGTLVVERAAPGESPEVAGESILTSSDVRVVTLGEARERPVPDEWWLAMSVAWAAFLSLLVTGVTWTLVRRRRDM</sequence>
<evidence type="ECO:0000313" key="3">
    <source>
        <dbReference type="Proteomes" id="UP000616839"/>
    </source>
</evidence>
<keyword evidence="3" id="KW-1185">Reference proteome</keyword>
<feature type="transmembrane region" description="Helical" evidence="1">
    <location>
        <begin position="128"/>
        <end position="146"/>
    </location>
</feature>
<feature type="transmembrane region" description="Helical" evidence="1">
    <location>
        <begin position="261"/>
        <end position="279"/>
    </location>
</feature>
<keyword evidence="1" id="KW-0812">Transmembrane</keyword>
<dbReference type="Proteomes" id="UP000616839">
    <property type="component" value="Unassembled WGS sequence"/>
</dbReference>
<accession>A0A927Q150</accession>
<dbReference type="EMBL" id="JACYXZ010000002">
    <property type="protein sequence ID" value="MBD8869687.1"/>
    <property type="molecule type" value="Genomic_DNA"/>
</dbReference>
<evidence type="ECO:0000313" key="2">
    <source>
        <dbReference type="EMBL" id="MBD8869687.1"/>
    </source>
</evidence>
<dbReference type="AlphaFoldDB" id="A0A927Q150"/>
<feature type="transmembrane region" description="Helical" evidence="1">
    <location>
        <begin position="291"/>
        <end position="311"/>
    </location>
</feature>
<evidence type="ECO:0000256" key="1">
    <source>
        <dbReference type="SAM" id="Phobius"/>
    </source>
</evidence>
<feature type="transmembrane region" description="Helical" evidence="1">
    <location>
        <begin position="161"/>
        <end position="187"/>
    </location>
</feature>
<protein>
    <submittedName>
        <fullName evidence="2">Uncharacterized protein</fullName>
    </submittedName>
</protein>
<keyword evidence="1" id="KW-1133">Transmembrane helix</keyword>